<accession>A0A5N6QJP1</accession>
<evidence type="ECO:0000313" key="2">
    <source>
        <dbReference type="EMBL" id="KAE7998604.1"/>
    </source>
</evidence>
<dbReference type="AlphaFoldDB" id="A0A5N6QJP1"/>
<dbReference type="EMBL" id="CM017321">
    <property type="protein sequence ID" value="KAE7998604.1"/>
    <property type="molecule type" value="Genomic_DNA"/>
</dbReference>
<gene>
    <name evidence="2" type="ORF">FH972_003133</name>
</gene>
<dbReference type="PIRSF" id="PIRSF015417">
    <property type="entry name" value="T31B5_30_vWA"/>
    <property type="match status" value="1"/>
</dbReference>
<evidence type="ECO:0000259" key="1">
    <source>
        <dbReference type="Pfam" id="PF11443"/>
    </source>
</evidence>
<dbReference type="InterPro" id="IPR058580">
    <property type="entry name" value="DUF2828"/>
</dbReference>
<proteinExistence type="predicted"/>
<name>A0A5N6QJP1_9ROSI</name>
<reference evidence="2 3" key="1">
    <citation type="submission" date="2019-06" db="EMBL/GenBank/DDBJ databases">
        <title>A chromosomal-level reference genome of Carpinus fangiana (Coryloideae, Betulaceae).</title>
        <authorList>
            <person name="Yang X."/>
            <person name="Wang Z."/>
            <person name="Zhang L."/>
            <person name="Hao G."/>
            <person name="Liu J."/>
            <person name="Yang Y."/>
        </authorList>
    </citation>
    <scope>NUCLEOTIDE SEQUENCE [LARGE SCALE GENOMIC DNA]</scope>
    <source>
        <strain evidence="2">Cfa_2016G</strain>
        <tissue evidence="2">Leaf</tissue>
    </source>
</reference>
<protein>
    <recommendedName>
        <fullName evidence="1">DUF2828 domain-containing protein</fullName>
    </recommendedName>
</protein>
<dbReference type="InterPro" id="IPR011205">
    <property type="entry name" value="UCP015417_vWA"/>
</dbReference>
<dbReference type="OrthoDB" id="1716605at2759"/>
<organism evidence="2 3">
    <name type="scientific">Carpinus fangiana</name>
    <dbReference type="NCBI Taxonomy" id="176857"/>
    <lineage>
        <taxon>Eukaryota</taxon>
        <taxon>Viridiplantae</taxon>
        <taxon>Streptophyta</taxon>
        <taxon>Embryophyta</taxon>
        <taxon>Tracheophyta</taxon>
        <taxon>Spermatophyta</taxon>
        <taxon>Magnoliopsida</taxon>
        <taxon>eudicotyledons</taxon>
        <taxon>Gunneridae</taxon>
        <taxon>Pentapetalae</taxon>
        <taxon>rosids</taxon>
        <taxon>fabids</taxon>
        <taxon>Fagales</taxon>
        <taxon>Betulaceae</taxon>
        <taxon>Carpinus</taxon>
    </lineage>
</organism>
<dbReference type="PANTHER" id="PTHR31373:SF27">
    <property type="entry name" value="TROVE DOMAIN-CONTAINING PROTEIN"/>
    <property type="match status" value="1"/>
</dbReference>
<evidence type="ECO:0000313" key="3">
    <source>
        <dbReference type="Proteomes" id="UP000327013"/>
    </source>
</evidence>
<keyword evidence="3" id="KW-1185">Reference proteome</keyword>
<dbReference type="Pfam" id="PF11443">
    <property type="entry name" value="DUF2828"/>
    <property type="match status" value="1"/>
</dbReference>
<dbReference type="PANTHER" id="PTHR31373">
    <property type="entry name" value="OS06G0652100 PROTEIN"/>
    <property type="match status" value="1"/>
</dbReference>
<dbReference type="Proteomes" id="UP000327013">
    <property type="component" value="Chromosome 1"/>
</dbReference>
<sequence length="371" mass="44842">MAQKFGTTKLGRERRVRRWRKQRMMVKTTKSRRKRHNVLMKKRMKSKVMQKRRRKLQKRRMEKRMSYKVMLKRKVMHLRNRKRVMMARKAIERYNYDSKYRFLHDQISSLFAELLDADLEYLISGQITKISLASKWCPSLDSSYDRSTLICESVVRRLFQYDSCPEYRGDDESHYVYEVRDRLRKEYLVPLRRALELPEIYVCANKWDKLQYDRITPTAMETYKRLFYKHDRESINPEFVNIEGNDLGSKINFLRSLPMCERSKSVQLFDKILKTAKGLKLSKENMIERVFVYDFWGFCNNYFDWEKEPEAMREKYERNGYAMPDIVCWDISDESEASFKIFLEGDGVFGEMAVLESKICSEDYLKLVVYD</sequence>
<feature type="domain" description="DUF2828" evidence="1">
    <location>
        <begin position="34"/>
        <end position="235"/>
    </location>
</feature>